<keyword evidence="2" id="KW-1185">Reference proteome</keyword>
<evidence type="ECO:0000313" key="1">
    <source>
        <dbReference type="EMBL" id="CCM63742.1"/>
    </source>
</evidence>
<comment type="caution">
    <text evidence="1">The sequence shown here is derived from an EMBL/GenBank/DDBJ whole genome shotgun (WGS) entry which is preliminary data.</text>
</comment>
<reference evidence="1 2" key="1">
    <citation type="journal article" date="2013" name="ISME J.">
        <title>Metabolic model for the filamentous 'Candidatus Microthrix parvicella' based on genomic and metagenomic analyses.</title>
        <authorList>
            <person name="Jon McIlroy S."/>
            <person name="Kristiansen R."/>
            <person name="Albertsen M."/>
            <person name="Michael Karst S."/>
            <person name="Rossetti S."/>
            <person name="Lund Nielsen J."/>
            <person name="Tandoi V."/>
            <person name="James Seviour R."/>
            <person name="Nielsen P.H."/>
        </authorList>
    </citation>
    <scope>NUCLEOTIDE SEQUENCE [LARGE SCALE GENOMIC DNA]</scope>
    <source>
        <strain evidence="1 2">RN1</strain>
    </source>
</reference>
<dbReference type="EMBL" id="CANL01000022">
    <property type="protein sequence ID" value="CCM63742.1"/>
    <property type="molecule type" value="Genomic_DNA"/>
</dbReference>
<name>R4Z5A5_9ACTN</name>
<organism evidence="1 2">
    <name type="scientific">Candidatus Neomicrothrix parvicella RN1</name>
    <dbReference type="NCBI Taxonomy" id="1229780"/>
    <lineage>
        <taxon>Bacteria</taxon>
        <taxon>Bacillati</taxon>
        <taxon>Actinomycetota</taxon>
        <taxon>Acidimicrobiia</taxon>
        <taxon>Acidimicrobiales</taxon>
        <taxon>Microthrixaceae</taxon>
        <taxon>Candidatus Neomicrothrix</taxon>
    </lineage>
</organism>
<dbReference type="Proteomes" id="UP000018291">
    <property type="component" value="Unassembled WGS sequence"/>
</dbReference>
<sequence length="74" mass="7699">MGGILAANRRCWAASPQSTSTLTRGRFGCGISSRLAEVYRSRVGRPAPVPRGNKRIAQPPGVGALSLPATALLP</sequence>
<gene>
    <name evidence="1" type="ORF">BN381_290110</name>
</gene>
<accession>R4Z5A5</accession>
<dbReference type="HOGENOM" id="CLU_2680857_0_0_11"/>
<protein>
    <submittedName>
        <fullName evidence="1">Uncharacterized protein</fullName>
    </submittedName>
</protein>
<dbReference type="AlphaFoldDB" id="R4Z5A5"/>
<evidence type="ECO:0000313" key="2">
    <source>
        <dbReference type="Proteomes" id="UP000018291"/>
    </source>
</evidence>
<proteinExistence type="predicted"/>